<feature type="transmembrane region" description="Helical" evidence="4">
    <location>
        <begin position="59"/>
        <end position="78"/>
    </location>
</feature>
<evidence type="ECO:0000313" key="7">
    <source>
        <dbReference type="Proteomes" id="UP000192902"/>
    </source>
</evidence>
<keyword evidence="2" id="KW-0129">CBS domain</keyword>
<dbReference type="eggNOG" id="COG1253">
    <property type="taxonomic scope" value="Bacteria"/>
</dbReference>
<dbReference type="GO" id="GO:0005886">
    <property type="term" value="C:plasma membrane"/>
    <property type="evidence" value="ECO:0007669"/>
    <property type="project" value="TreeGrafter"/>
</dbReference>
<dbReference type="Proteomes" id="UP000192902">
    <property type="component" value="Chromosome"/>
</dbReference>
<feature type="domain" description="CNNM transmembrane" evidence="5">
    <location>
        <begin position="1"/>
        <end position="178"/>
    </location>
</feature>
<sequence>MFLLILYCLIAIVFTFLCSIMESVFLSITPSFVNSFSKKNPKIGAYLKYLKNNVDDAEGAILVLNTFATTAAATGVGIEVAHIFGLQYQALGATLLTIILIYFSEILPKTIGATYWKNLAVYVILGIHYLLKITKPFVKIAKLITHFVKTSGDLLIARDEILIASQMGQKSGSISKNEENIIENLLQLKNYKVIDILTPRSVVVALPYNCSVQEALNTQGLHNHSCILVYMQNLDTIIGVVQTTKILKTAKSHKEKKIVDLMKPAYIVPSNLNVLNLINLFILKQEKLFIVQDRYAQFAGVVTLEDAIETLLGKEIVDEFDEAADMQKVAKEKLDRFNFLNKIKKI</sequence>
<protein>
    <submittedName>
        <fullName evidence="6">Putative hemolysin (DUF21 domain)</fullName>
    </submittedName>
</protein>
<gene>
    <name evidence="6" type="ORF">CCUN_1371</name>
</gene>
<dbReference type="Pfam" id="PF01595">
    <property type="entry name" value="CNNM"/>
    <property type="match status" value="1"/>
</dbReference>
<evidence type="ECO:0000256" key="1">
    <source>
        <dbReference type="ARBA" id="ARBA00022737"/>
    </source>
</evidence>
<evidence type="ECO:0000259" key="5">
    <source>
        <dbReference type="PROSITE" id="PS51846"/>
    </source>
</evidence>
<reference evidence="6 7" key="1">
    <citation type="submission" date="2017-04" db="EMBL/GenBank/DDBJ databases">
        <title>Complete genome sequence of the Campylobacter cuniculorum type strain LMG24588.</title>
        <authorList>
            <person name="Miller W.G."/>
            <person name="Yee E."/>
            <person name="Revez J."/>
            <person name="Bono J.L."/>
            <person name="Rossi M."/>
        </authorList>
    </citation>
    <scope>NUCLEOTIDE SEQUENCE [LARGE SCALE GENOMIC DNA]</scope>
    <source>
        <strain evidence="6 7">LMG 24588</strain>
    </source>
</reference>
<dbReference type="InterPro" id="IPR002550">
    <property type="entry name" value="CNNM"/>
</dbReference>
<dbReference type="SUPFAM" id="SSF54631">
    <property type="entry name" value="CBS-domain pair"/>
    <property type="match status" value="1"/>
</dbReference>
<proteinExistence type="predicted"/>
<evidence type="ECO:0000256" key="2">
    <source>
        <dbReference type="ARBA" id="ARBA00023122"/>
    </source>
</evidence>
<keyword evidence="3 4" id="KW-0812">Transmembrane</keyword>
<name>A0A1W6BXW4_9BACT</name>
<dbReference type="PANTHER" id="PTHR22777:SF4">
    <property type="entry name" value="UPF0053 PROTEIN SLL1254"/>
    <property type="match status" value="1"/>
</dbReference>
<dbReference type="PANTHER" id="PTHR22777">
    <property type="entry name" value="HEMOLYSIN-RELATED"/>
    <property type="match status" value="1"/>
</dbReference>
<dbReference type="InterPro" id="IPR046342">
    <property type="entry name" value="CBS_dom_sf"/>
</dbReference>
<dbReference type="STRING" id="1121267.CCUN_1371"/>
<keyword evidence="1" id="KW-0677">Repeat</keyword>
<keyword evidence="3 4" id="KW-0472">Membrane</keyword>
<keyword evidence="3 4" id="KW-1133">Transmembrane helix</keyword>
<feature type="transmembrane region" description="Helical" evidence="4">
    <location>
        <begin position="85"/>
        <end position="103"/>
    </location>
</feature>
<dbReference type="OrthoDB" id="9798188at2"/>
<evidence type="ECO:0000256" key="3">
    <source>
        <dbReference type="PROSITE-ProRule" id="PRU01193"/>
    </source>
</evidence>
<dbReference type="EMBL" id="CP020867">
    <property type="protein sequence ID" value="ARJ56959.1"/>
    <property type="molecule type" value="Genomic_DNA"/>
</dbReference>
<accession>A0A1W6BXW4</accession>
<dbReference type="AlphaFoldDB" id="A0A1W6BXW4"/>
<dbReference type="RefSeq" id="WP_035175843.1">
    <property type="nucleotide sequence ID" value="NZ_CP020867.1"/>
</dbReference>
<dbReference type="KEGG" id="ccun:CCUN_1371"/>
<organism evidence="6 7">
    <name type="scientific">Campylobacter cuniculorum DSM 23162 = LMG 24588</name>
    <dbReference type="NCBI Taxonomy" id="1121267"/>
    <lineage>
        <taxon>Bacteria</taxon>
        <taxon>Pseudomonadati</taxon>
        <taxon>Campylobacterota</taxon>
        <taxon>Epsilonproteobacteria</taxon>
        <taxon>Campylobacterales</taxon>
        <taxon>Campylobacteraceae</taxon>
        <taxon>Campylobacter</taxon>
    </lineage>
</organism>
<feature type="transmembrane region" description="Helical" evidence="4">
    <location>
        <begin position="115"/>
        <end position="131"/>
    </location>
</feature>
<dbReference type="Gene3D" id="3.10.580.10">
    <property type="entry name" value="CBS-domain"/>
    <property type="match status" value="1"/>
</dbReference>
<evidence type="ECO:0000313" key="6">
    <source>
        <dbReference type="EMBL" id="ARJ56959.1"/>
    </source>
</evidence>
<dbReference type="PROSITE" id="PS51846">
    <property type="entry name" value="CNNM"/>
    <property type="match status" value="1"/>
</dbReference>
<evidence type="ECO:0000256" key="4">
    <source>
        <dbReference type="SAM" id="Phobius"/>
    </source>
</evidence>